<feature type="domain" description="HIT" evidence="7">
    <location>
        <begin position="502"/>
        <end position="582"/>
    </location>
</feature>
<dbReference type="Gene3D" id="4.10.60.10">
    <property type="entry name" value="Zinc finger, CCHC-type"/>
    <property type="match status" value="3"/>
</dbReference>
<dbReference type="PROSITE" id="PS51084">
    <property type="entry name" value="HIT_2"/>
    <property type="match status" value="1"/>
</dbReference>
<feature type="domain" description="CCHC-type" evidence="6">
    <location>
        <begin position="388"/>
        <end position="403"/>
    </location>
</feature>
<evidence type="ECO:0008006" key="10">
    <source>
        <dbReference type="Google" id="ProtNLM"/>
    </source>
</evidence>
<evidence type="ECO:0000256" key="5">
    <source>
        <dbReference type="PROSITE-ProRule" id="PRU00464"/>
    </source>
</evidence>
<dbReference type="PROSITE" id="PS50158">
    <property type="entry name" value="ZF_CCHC"/>
    <property type="match status" value="3"/>
</dbReference>
<dbReference type="InterPro" id="IPR036265">
    <property type="entry name" value="HIT-like_sf"/>
</dbReference>
<dbReference type="SUPFAM" id="SSF57756">
    <property type="entry name" value="Retrovirus zinc finger-like domains"/>
    <property type="match status" value="2"/>
</dbReference>
<dbReference type="Pfam" id="PF04677">
    <property type="entry name" value="CwfJ_C_1"/>
    <property type="match status" value="1"/>
</dbReference>
<dbReference type="Pfam" id="PF04676">
    <property type="entry name" value="CwfJ_C_2"/>
    <property type="match status" value="1"/>
</dbReference>
<dbReference type="GO" id="GO:0071014">
    <property type="term" value="C:post-mRNA release spliceosomal complex"/>
    <property type="evidence" value="ECO:0007669"/>
    <property type="project" value="TreeGrafter"/>
</dbReference>
<protein>
    <recommendedName>
        <fullName evidence="10">CwfJ C-terminus 1-domain-containing protein-like protein</fullName>
    </recommendedName>
</protein>
<feature type="domain" description="CCHC-type" evidence="6">
    <location>
        <begin position="422"/>
        <end position="436"/>
    </location>
</feature>
<organism evidence="8 9">
    <name type="scientific">Mortierella isabellina</name>
    <name type="common">Filamentous fungus</name>
    <name type="synonym">Umbelopsis isabellina</name>
    <dbReference type="NCBI Taxonomy" id="91625"/>
    <lineage>
        <taxon>Eukaryota</taxon>
        <taxon>Fungi</taxon>
        <taxon>Fungi incertae sedis</taxon>
        <taxon>Mucoromycota</taxon>
        <taxon>Mucoromycotina</taxon>
        <taxon>Umbelopsidomycetes</taxon>
        <taxon>Umbelopsidales</taxon>
        <taxon>Umbelopsidaceae</taxon>
        <taxon>Umbelopsis</taxon>
    </lineage>
</organism>
<dbReference type="GO" id="GO:0003676">
    <property type="term" value="F:nucleic acid binding"/>
    <property type="evidence" value="ECO:0007669"/>
    <property type="project" value="InterPro"/>
</dbReference>
<evidence type="ECO:0000256" key="1">
    <source>
        <dbReference type="ARBA" id="ARBA00022723"/>
    </source>
</evidence>
<keyword evidence="9" id="KW-1185">Reference proteome</keyword>
<dbReference type="PANTHER" id="PTHR12072">
    <property type="entry name" value="CWF19, CELL CYCLE CONTROL PROTEIN"/>
    <property type="match status" value="1"/>
</dbReference>
<dbReference type="InterPro" id="IPR036875">
    <property type="entry name" value="Znf_CCHC_sf"/>
</dbReference>
<keyword evidence="3" id="KW-0862">Zinc</keyword>
<dbReference type="InterPro" id="IPR011146">
    <property type="entry name" value="HIT-like"/>
</dbReference>
<dbReference type="GO" id="GO:0000398">
    <property type="term" value="P:mRNA splicing, via spliceosome"/>
    <property type="evidence" value="ECO:0007669"/>
    <property type="project" value="TreeGrafter"/>
</dbReference>
<dbReference type="PANTHER" id="PTHR12072:SF4">
    <property type="entry name" value="CWF19-LIKE PROTEIN 1"/>
    <property type="match status" value="1"/>
</dbReference>
<accession>A0A8H7UN96</accession>
<evidence type="ECO:0000256" key="3">
    <source>
        <dbReference type="ARBA" id="ARBA00022833"/>
    </source>
</evidence>
<dbReference type="EMBL" id="JAEPQZ010000001">
    <property type="protein sequence ID" value="KAG2186008.1"/>
    <property type="molecule type" value="Genomic_DNA"/>
</dbReference>
<proteinExistence type="predicted"/>
<evidence type="ECO:0000259" key="7">
    <source>
        <dbReference type="PROSITE" id="PS51084"/>
    </source>
</evidence>
<dbReference type="SMART" id="SM00343">
    <property type="entry name" value="ZnF_C2HC"/>
    <property type="match status" value="3"/>
</dbReference>
<dbReference type="InterPro" id="IPR006768">
    <property type="entry name" value="Cwf19-like_C_dom-1"/>
</dbReference>
<gene>
    <name evidence="8" type="ORF">INT43_002446</name>
</gene>
<dbReference type="InterPro" id="IPR025829">
    <property type="entry name" value="Zn_knuckle_CX2CX3GHX4C"/>
</dbReference>
<name>A0A8H7UN96_MORIS</name>
<reference evidence="8" key="1">
    <citation type="submission" date="2020-12" db="EMBL/GenBank/DDBJ databases">
        <title>Metabolic potential, ecology and presence of endohyphal bacteria is reflected in genomic diversity of Mucoromycotina.</title>
        <authorList>
            <person name="Muszewska A."/>
            <person name="Okrasinska A."/>
            <person name="Steczkiewicz K."/>
            <person name="Drgas O."/>
            <person name="Orlowska M."/>
            <person name="Perlinska-Lenart U."/>
            <person name="Aleksandrzak-Piekarczyk T."/>
            <person name="Szatraj K."/>
            <person name="Zielenkiewicz U."/>
            <person name="Pilsyk S."/>
            <person name="Malc E."/>
            <person name="Mieczkowski P."/>
            <person name="Kruszewska J.S."/>
            <person name="Biernat P."/>
            <person name="Pawlowska J."/>
        </authorList>
    </citation>
    <scope>NUCLEOTIDE SEQUENCE</scope>
    <source>
        <strain evidence="8">WA0000067209</strain>
    </source>
</reference>
<dbReference type="Proteomes" id="UP000654370">
    <property type="component" value="Unassembled WGS sequence"/>
</dbReference>
<evidence type="ECO:0000256" key="2">
    <source>
        <dbReference type="ARBA" id="ARBA00022771"/>
    </source>
</evidence>
<comment type="caution">
    <text evidence="5">Lacks conserved residue(s) required for the propagation of feature annotation.</text>
</comment>
<feature type="domain" description="CCHC-type" evidence="6">
    <location>
        <begin position="359"/>
        <end position="374"/>
    </location>
</feature>
<dbReference type="CDD" id="cd07380">
    <property type="entry name" value="MPP_CWF19_N"/>
    <property type="match status" value="1"/>
</dbReference>
<dbReference type="GO" id="GO:0003824">
    <property type="term" value="F:catalytic activity"/>
    <property type="evidence" value="ECO:0007669"/>
    <property type="project" value="InterPro"/>
</dbReference>
<evidence type="ECO:0000259" key="6">
    <source>
        <dbReference type="PROSITE" id="PS50158"/>
    </source>
</evidence>
<evidence type="ECO:0000256" key="4">
    <source>
        <dbReference type="PROSITE-ProRule" id="PRU00047"/>
    </source>
</evidence>
<evidence type="ECO:0000313" key="9">
    <source>
        <dbReference type="Proteomes" id="UP000654370"/>
    </source>
</evidence>
<keyword evidence="1" id="KW-0479">Metal-binding</keyword>
<dbReference type="Gene3D" id="3.30.428.10">
    <property type="entry name" value="HIT-like"/>
    <property type="match status" value="1"/>
</dbReference>
<sequence>MVVGSVNGKFTELFTKAKAINSKHGPFEVLLCTGNFFGPEETTEDLSKLLNNEIDGNCFGKNLDILWPSLINVTSCSVPIHTYFIHGNIPIPAIAQSRIDQNDGELCDSVYFMGKRGLLKTTQALRIAFLSGSMDPEVYAGNELAKMEAEAEAEAEDGTAKTEVGIRYTIEDIKALKSTPVAQNMTAGVDILLTHEWPQDVHNMSSQSSDPTIESMSRPVAEIAATLAPRYHFAAAANSFYEREPYRNIPGFEPAGARSAQHVTRFIGLADVGNPQKARWFYAFNIAPMTEAPMSVLLAEPPNTTDFPLVSVLDPHMIGQKRQMEDGNGAFFWGEDGRDAKRRGKQAATGDEPPPGYVCKRCNVPGHFVRDCPQAKNASGSLPEGYVCRICNEPGHHIKQCPQAGQNKEPTKRGGPPEGYVCRICSEPGHWIQDCPVKEQQDKERDSNRQEIANRGTDACWFCLSNPKVTKHLITSIGNEVYATLAKGPLVSSAENNMPGGGHILLIPITHYETIQSIPMEAQVDVITELERFKSSLRRMFEKFGQDMVVTEISRHSGRNSLSHAHIQIMPIPKGKVDDLREILHKEGAKLGMKFQPQLPNDPSAHFFKMDLPDGESMIHHIQRGERFNLQFGRQALAKLMDIPERADWKACAQSEEEEKTEAQDFKAAFAEYDFNITGQ</sequence>
<evidence type="ECO:0000313" key="8">
    <source>
        <dbReference type="EMBL" id="KAG2186008.1"/>
    </source>
</evidence>
<keyword evidence="2 4" id="KW-0863">Zinc-finger</keyword>
<dbReference type="AlphaFoldDB" id="A0A8H7UN96"/>
<dbReference type="GO" id="GO:0008270">
    <property type="term" value="F:zinc ion binding"/>
    <property type="evidence" value="ECO:0007669"/>
    <property type="project" value="UniProtKB-KW"/>
</dbReference>
<dbReference type="GO" id="GO:0061632">
    <property type="term" value="F:RNA lariat debranching enzyme activator activity"/>
    <property type="evidence" value="ECO:0007669"/>
    <property type="project" value="TreeGrafter"/>
</dbReference>
<dbReference type="InterPro" id="IPR040194">
    <property type="entry name" value="Cwf19-like"/>
</dbReference>
<dbReference type="InterPro" id="IPR001878">
    <property type="entry name" value="Znf_CCHC"/>
</dbReference>
<dbReference type="InterPro" id="IPR006767">
    <property type="entry name" value="Cwf19-like_C_dom-2"/>
</dbReference>
<dbReference type="OrthoDB" id="444325at2759"/>
<comment type="caution">
    <text evidence="8">The sequence shown here is derived from an EMBL/GenBank/DDBJ whole genome shotgun (WGS) entry which is preliminary data.</text>
</comment>
<dbReference type="SUPFAM" id="SSF54197">
    <property type="entry name" value="HIT-like"/>
    <property type="match status" value="1"/>
</dbReference>
<dbReference type="Pfam" id="PF13696">
    <property type="entry name" value="zf-CCHC_2"/>
    <property type="match status" value="3"/>
</dbReference>